<dbReference type="Gene3D" id="3.40.50.300">
    <property type="entry name" value="P-loop containing nucleotide triphosphate hydrolases"/>
    <property type="match status" value="1"/>
</dbReference>
<protein>
    <recommendedName>
        <fullName evidence="7">ABC transporter domain-containing protein</fullName>
    </recommendedName>
</protein>
<evidence type="ECO:0000256" key="2">
    <source>
        <dbReference type="ARBA" id="ARBA00022448"/>
    </source>
</evidence>
<dbReference type="PANTHER" id="PTHR48041:SF24">
    <property type="entry name" value="ABC TRANSPORTER G FAMILY MEMBER 21"/>
    <property type="match status" value="1"/>
</dbReference>
<evidence type="ECO:0000259" key="7">
    <source>
        <dbReference type="Pfam" id="PF00005"/>
    </source>
</evidence>
<name>A0AAW1XFF4_RUBAR</name>
<dbReference type="Pfam" id="PF00005">
    <property type="entry name" value="ABC_tran"/>
    <property type="match status" value="1"/>
</dbReference>
<keyword evidence="9" id="KW-1185">Reference proteome</keyword>
<evidence type="ECO:0000313" key="9">
    <source>
        <dbReference type="Proteomes" id="UP001457282"/>
    </source>
</evidence>
<dbReference type="InterPro" id="IPR003439">
    <property type="entry name" value="ABC_transporter-like_ATP-bd"/>
</dbReference>
<dbReference type="PANTHER" id="PTHR48041">
    <property type="entry name" value="ABC TRANSPORTER G FAMILY MEMBER 28"/>
    <property type="match status" value="1"/>
</dbReference>
<comment type="subcellular location">
    <subcellularLocation>
        <location evidence="1">Membrane</location>
        <topology evidence="1">Multi-pass membrane protein</topology>
    </subcellularLocation>
</comment>
<proteinExistence type="predicted"/>
<keyword evidence="2" id="KW-0813">Transport</keyword>
<keyword evidence="4" id="KW-1133">Transmembrane helix</keyword>
<dbReference type="SUPFAM" id="SSF52540">
    <property type="entry name" value="P-loop containing nucleoside triphosphate hydrolases"/>
    <property type="match status" value="1"/>
</dbReference>
<keyword evidence="5" id="KW-0472">Membrane</keyword>
<accession>A0AAW1XFF4</accession>
<dbReference type="GO" id="GO:0016887">
    <property type="term" value="F:ATP hydrolysis activity"/>
    <property type="evidence" value="ECO:0007669"/>
    <property type="project" value="InterPro"/>
</dbReference>
<feature type="compositionally biased region" description="Low complexity" evidence="6">
    <location>
        <begin position="8"/>
        <end position="18"/>
    </location>
</feature>
<dbReference type="GO" id="GO:0005524">
    <property type="term" value="F:ATP binding"/>
    <property type="evidence" value="ECO:0007669"/>
    <property type="project" value="InterPro"/>
</dbReference>
<dbReference type="Proteomes" id="UP001457282">
    <property type="component" value="Unassembled WGS sequence"/>
</dbReference>
<evidence type="ECO:0000256" key="5">
    <source>
        <dbReference type="ARBA" id="ARBA00023136"/>
    </source>
</evidence>
<dbReference type="GO" id="GO:0042626">
    <property type="term" value="F:ATPase-coupled transmembrane transporter activity"/>
    <property type="evidence" value="ECO:0007669"/>
    <property type="project" value="TreeGrafter"/>
</dbReference>
<dbReference type="InterPro" id="IPR027417">
    <property type="entry name" value="P-loop_NTPase"/>
</dbReference>
<feature type="region of interest" description="Disordered" evidence="6">
    <location>
        <begin position="1"/>
        <end position="24"/>
    </location>
</feature>
<evidence type="ECO:0000313" key="8">
    <source>
        <dbReference type="EMBL" id="KAK9934844.1"/>
    </source>
</evidence>
<dbReference type="EMBL" id="JBEDUW010000004">
    <property type="protein sequence ID" value="KAK9934844.1"/>
    <property type="molecule type" value="Genomic_DNA"/>
</dbReference>
<feature type="domain" description="ABC transporter" evidence="7">
    <location>
        <begin position="114"/>
        <end position="168"/>
    </location>
</feature>
<keyword evidence="3" id="KW-0812">Transmembrane</keyword>
<organism evidence="8 9">
    <name type="scientific">Rubus argutus</name>
    <name type="common">Southern blackberry</name>
    <dbReference type="NCBI Taxonomy" id="59490"/>
    <lineage>
        <taxon>Eukaryota</taxon>
        <taxon>Viridiplantae</taxon>
        <taxon>Streptophyta</taxon>
        <taxon>Embryophyta</taxon>
        <taxon>Tracheophyta</taxon>
        <taxon>Spermatophyta</taxon>
        <taxon>Magnoliopsida</taxon>
        <taxon>eudicotyledons</taxon>
        <taxon>Gunneridae</taxon>
        <taxon>Pentapetalae</taxon>
        <taxon>rosids</taxon>
        <taxon>fabids</taxon>
        <taxon>Rosales</taxon>
        <taxon>Rosaceae</taxon>
        <taxon>Rosoideae</taxon>
        <taxon>Rosoideae incertae sedis</taxon>
        <taxon>Rubus</taxon>
    </lineage>
</organism>
<dbReference type="AlphaFoldDB" id="A0AAW1XFF4"/>
<gene>
    <name evidence="8" type="ORF">M0R45_021973</name>
</gene>
<feature type="region of interest" description="Disordered" evidence="6">
    <location>
        <begin position="40"/>
        <end position="67"/>
    </location>
</feature>
<evidence type="ECO:0000256" key="1">
    <source>
        <dbReference type="ARBA" id="ARBA00004141"/>
    </source>
</evidence>
<evidence type="ECO:0000256" key="4">
    <source>
        <dbReference type="ARBA" id="ARBA00022989"/>
    </source>
</evidence>
<dbReference type="InterPro" id="IPR050352">
    <property type="entry name" value="ABCG_transporters"/>
</dbReference>
<comment type="caution">
    <text evidence="8">The sequence shown here is derived from an EMBL/GenBank/DDBJ whole genome shotgun (WGS) entry which is preliminary data.</text>
</comment>
<evidence type="ECO:0000256" key="3">
    <source>
        <dbReference type="ARBA" id="ARBA00022692"/>
    </source>
</evidence>
<dbReference type="GO" id="GO:0005886">
    <property type="term" value="C:plasma membrane"/>
    <property type="evidence" value="ECO:0007669"/>
    <property type="project" value="TreeGrafter"/>
</dbReference>
<reference evidence="8 9" key="1">
    <citation type="journal article" date="2023" name="G3 (Bethesda)">
        <title>A chromosome-length genome assembly and annotation of blackberry (Rubus argutus, cv. 'Hillquist').</title>
        <authorList>
            <person name="Bruna T."/>
            <person name="Aryal R."/>
            <person name="Dudchenko O."/>
            <person name="Sargent D.J."/>
            <person name="Mead D."/>
            <person name="Buti M."/>
            <person name="Cavallini A."/>
            <person name="Hytonen T."/>
            <person name="Andres J."/>
            <person name="Pham M."/>
            <person name="Weisz D."/>
            <person name="Mascagni F."/>
            <person name="Usai G."/>
            <person name="Natali L."/>
            <person name="Bassil N."/>
            <person name="Fernandez G.E."/>
            <person name="Lomsadze A."/>
            <person name="Armour M."/>
            <person name="Olukolu B."/>
            <person name="Poorten T."/>
            <person name="Britton C."/>
            <person name="Davik J."/>
            <person name="Ashrafi H."/>
            <person name="Aiden E.L."/>
            <person name="Borodovsky M."/>
            <person name="Worthington M."/>
        </authorList>
    </citation>
    <scope>NUCLEOTIDE SEQUENCE [LARGE SCALE GENOMIC DNA]</scope>
    <source>
        <strain evidence="8">PI 553951</strain>
    </source>
</reference>
<evidence type="ECO:0000256" key="6">
    <source>
        <dbReference type="SAM" id="MobiDB-lite"/>
    </source>
</evidence>
<sequence>MIPPEQDNTTMTNTTPPNKSSTILSNVSRSENYQTGWVHAEPSAGTTIGSPRLGSHVMPEQPQPSIPHRASVLRESLRPVTLKFEDVTYSIKLGPAKGSCVSSSSEPQQTRTLLNGVSGIVRPGELLAMLGPSGSGKTTLLTALGGRLPGKISGKVTYNGQHFSSSMKHKHRLCDAR</sequence>